<comment type="caution">
    <text evidence="2">The sequence shown here is derived from an EMBL/GenBank/DDBJ whole genome shotgun (WGS) entry which is preliminary data.</text>
</comment>
<sequence length="528" mass="59807">MKLIRIGSSSSCDIVLHSEFVSGHHAEMILLDNGEIILEDKNSTNGTFVGNKRISPNKEVTVRRGDYIRFADVELQWAHVPLIDNNAKYKAIVNIGTNFRNEIVITGNYASRFHATVKIYKDGKAFLSDSGSKNGTKVNGTKLQPGKEVRIKRGDNVICGDVDITEQLKSYLPAPFPWLKTLAAVAAAAVLVGVAALIFMPKEPCIICGEKGCKGHPAQDFRPAVVYVRACYHYVITFEDNPMPEYWDGKFVLRNDADQEIARPYQATAFFIDREGRLATNRHVAVPWEYRSKKEENEIRAKVEEWIQRFTNAEPDKYSEMEFMQRIYRYAAATTPVMTEQKFYETLAMMLKRLNKSKYTISGEMDYITVGYPGRNYTHTDEFDRCSVVSESGTDDKDIAILQMNDKRTPETIKYIFEVKNFSLEKLEPQQEKLYTIGYPNGVGWAMDEKTHSLEPAIRETMCSKMPSKYTFEFQGESIGGASGSPIFNEKGQLVGVLWGGWSAGVTFGLACQAKYLQEMYKEEVAYE</sequence>
<organism evidence="2 3">
    <name type="scientific">Phocaeicola barnesiae</name>
    <dbReference type="NCBI Taxonomy" id="376804"/>
    <lineage>
        <taxon>Bacteria</taxon>
        <taxon>Pseudomonadati</taxon>
        <taxon>Bacteroidota</taxon>
        <taxon>Bacteroidia</taxon>
        <taxon>Bacteroidales</taxon>
        <taxon>Bacteroidaceae</taxon>
        <taxon>Phocaeicola</taxon>
    </lineage>
</organism>
<evidence type="ECO:0000313" key="3">
    <source>
        <dbReference type="Proteomes" id="UP001204579"/>
    </source>
</evidence>
<accession>A0AAW5N749</accession>
<feature type="domain" description="FHA" evidence="1">
    <location>
        <begin position="4"/>
        <end position="54"/>
    </location>
</feature>
<dbReference type="EMBL" id="JANRHJ010000002">
    <property type="protein sequence ID" value="MCR8872955.1"/>
    <property type="molecule type" value="Genomic_DNA"/>
</dbReference>
<dbReference type="AlphaFoldDB" id="A0AAW5N749"/>
<feature type="domain" description="FHA" evidence="1">
    <location>
        <begin position="93"/>
        <end position="143"/>
    </location>
</feature>
<protein>
    <submittedName>
        <fullName evidence="2">FHA domain-containing protein</fullName>
    </submittedName>
</protein>
<dbReference type="Gene3D" id="2.40.10.10">
    <property type="entry name" value="Trypsin-like serine proteases"/>
    <property type="match status" value="1"/>
</dbReference>
<dbReference type="PROSITE" id="PS50006">
    <property type="entry name" value="FHA_DOMAIN"/>
    <property type="match status" value="2"/>
</dbReference>
<dbReference type="Proteomes" id="UP001204579">
    <property type="component" value="Unassembled WGS sequence"/>
</dbReference>
<proteinExistence type="predicted"/>
<dbReference type="InterPro" id="IPR043504">
    <property type="entry name" value="Peptidase_S1_PA_chymotrypsin"/>
</dbReference>
<gene>
    <name evidence="2" type="ORF">NW209_02775</name>
</gene>
<evidence type="ECO:0000313" key="2">
    <source>
        <dbReference type="EMBL" id="MCR8872955.1"/>
    </source>
</evidence>
<dbReference type="CDD" id="cd00060">
    <property type="entry name" value="FHA"/>
    <property type="match status" value="2"/>
</dbReference>
<dbReference type="Pfam" id="PF13365">
    <property type="entry name" value="Trypsin_2"/>
    <property type="match status" value="1"/>
</dbReference>
<dbReference type="InterPro" id="IPR050923">
    <property type="entry name" value="Cell_Proc_Reg/RNA_Proc"/>
</dbReference>
<dbReference type="InterPro" id="IPR009003">
    <property type="entry name" value="Peptidase_S1_PA"/>
</dbReference>
<dbReference type="SUPFAM" id="SSF50494">
    <property type="entry name" value="Trypsin-like serine proteases"/>
    <property type="match status" value="1"/>
</dbReference>
<dbReference type="PANTHER" id="PTHR23308">
    <property type="entry name" value="NUCLEAR INHIBITOR OF PROTEIN PHOSPHATASE-1"/>
    <property type="match status" value="1"/>
</dbReference>
<dbReference type="InterPro" id="IPR000253">
    <property type="entry name" value="FHA_dom"/>
</dbReference>
<dbReference type="SMART" id="SM00240">
    <property type="entry name" value="FHA"/>
    <property type="match status" value="2"/>
</dbReference>
<dbReference type="InterPro" id="IPR008984">
    <property type="entry name" value="SMAD_FHA_dom_sf"/>
</dbReference>
<evidence type="ECO:0000259" key="1">
    <source>
        <dbReference type="PROSITE" id="PS50006"/>
    </source>
</evidence>
<dbReference type="Pfam" id="PF00498">
    <property type="entry name" value="FHA"/>
    <property type="match status" value="2"/>
</dbReference>
<keyword evidence="3" id="KW-1185">Reference proteome</keyword>
<dbReference type="SUPFAM" id="SSF49879">
    <property type="entry name" value="SMAD/FHA domain"/>
    <property type="match status" value="2"/>
</dbReference>
<reference evidence="2 3" key="1">
    <citation type="submission" date="2022-08" db="EMBL/GenBank/DDBJ databases">
        <authorList>
            <person name="Zeman M."/>
            <person name="Kubasova T."/>
        </authorList>
    </citation>
    <scope>NUCLEOTIDE SEQUENCE [LARGE SCALE GENOMIC DNA]</scope>
    <source>
        <strain evidence="2 3">ET62</strain>
    </source>
</reference>
<name>A0AAW5N749_9BACT</name>
<dbReference type="RefSeq" id="WP_258335355.1">
    <property type="nucleotide sequence ID" value="NZ_JANRHJ010000002.1"/>
</dbReference>
<dbReference type="Gene3D" id="2.60.200.20">
    <property type="match status" value="2"/>
</dbReference>